<comment type="similarity">
    <text evidence="3">Belongs to the glycosyltransferase 18 family.</text>
</comment>
<keyword evidence="6" id="KW-0808">Transferase</keyword>
<proteinExistence type="inferred from homology"/>
<dbReference type="GO" id="GO:0006487">
    <property type="term" value="P:protein N-linked glycosylation"/>
    <property type="evidence" value="ECO:0007669"/>
    <property type="project" value="TreeGrafter"/>
</dbReference>
<evidence type="ECO:0000256" key="7">
    <source>
        <dbReference type="ARBA" id="ARBA00022692"/>
    </source>
</evidence>
<keyword evidence="16" id="KW-1185">Reference proteome</keyword>
<dbReference type="Proteomes" id="UP000693946">
    <property type="component" value="Linkage Group LG2"/>
</dbReference>
<evidence type="ECO:0000256" key="4">
    <source>
        <dbReference type="ARBA" id="ARBA00012671"/>
    </source>
</evidence>
<comment type="catalytic activity">
    <reaction evidence="13">
        <text>N(4)-{beta-D-GlcNAc-(1-&gt;2)-[beta-D-GlcNAc-(1-&gt;4)]-alpha-D-Man-(1-&gt;3)-[beta-D-GlcNAc-(1-&gt;2)-alpha-D-Man-(1-&gt;6)]-beta-D-Man-(1-&gt;4)-beta-D-GlcNAc-(1-&gt;4)-beta-D-GlcNAc}-L-asparaginyl-[protein] + UDP-N-acetyl-alpha-D-glucosamine = N(4)-{beta-D-GlcNAc-(1-&gt;2)-[beta-D-GlcNAc-(1-&gt;4)]-alpha-D-Man-(1-&gt;3)-[beta-D-GlcNAc-(1-&gt;2)-[beta-D-GlcNAc-(1-&gt;6)]-alpha-D-Man-(1-&gt;6)]-beta-D-Man-(1-&gt;4)-beta-D-GlcNAc-(1-&gt;4)-beta-D-GlcNAc}-L-asparaginyl-[protein] + UDP + H(+)</text>
        <dbReference type="Rhea" id="RHEA:16921"/>
        <dbReference type="Rhea" id="RHEA-COMP:14374"/>
        <dbReference type="Rhea" id="RHEA-COMP:14377"/>
        <dbReference type="ChEBI" id="CHEBI:15378"/>
        <dbReference type="ChEBI" id="CHEBI:57705"/>
        <dbReference type="ChEBI" id="CHEBI:58223"/>
        <dbReference type="ChEBI" id="CHEBI:139507"/>
        <dbReference type="ChEBI" id="CHEBI:139510"/>
        <dbReference type="EC" id="2.4.1.155"/>
    </reaction>
</comment>
<evidence type="ECO:0000313" key="15">
    <source>
        <dbReference type="EMBL" id="KAG7502642.1"/>
    </source>
</evidence>
<keyword evidence="9" id="KW-1133">Transmembrane helix</keyword>
<keyword evidence="10" id="KW-0333">Golgi apparatus</keyword>
<evidence type="ECO:0000256" key="3">
    <source>
        <dbReference type="ARBA" id="ARBA00007477"/>
    </source>
</evidence>
<dbReference type="AlphaFoldDB" id="A0AAV6RAV9"/>
<keyword evidence="11" id="KW-0472">Membrane</keyword>
<comment type="pathway">
    <text evidence="2">Protein modification; protein glycosylation.</text>
</comment>
<organism evidence="15 16">
    <name type="scientific">Solea senegalensis</name>
    <name type="common">Senegalese sole</name>
    <dbReference type="NCBI Taxonomy" id="28829"/>
    <lineage>
        <taxon>Eukaryota</taxon>
        <taxon>Metazoa</taxon>
        <taxon>Chordata</taxon>
        <taxon>Craniata</taxon>
        <taxon>Vertebrata</taxon>
        <taxon>Euteleostomi</taxon>
        <taxon>Actinopterygii</taxon>
        <taxon>Neopterygii</taxon>
        <taxon>Teleostei</taxon>
        <taxon>Neoteleostei</taxon>
        <taxon>Acanthomorphata</taxon>
        <taxon>Carangaria</taxon>
        <taxon>Pleuronectiformes</taxon>
        <taxon>Pleuronectoidei</taxon>
        <taxon>Soleidae</taxon>
        <taxon>Solea</taxon>
    </lineage>
</organism>
<dbReference type="EC" id="2.4.1.155" evidence="4"/>
<gene>
    <name evidence="15" type="ORF">JOB18_023709</name>
</gene>
<evidence type="ECO:0000256" key="11">
    <source>
        <dbReference type="ARBA" id="ARBA00023136"/>
    </source>
</evidence>
<dbReference type="PANTHER" id="PTHR15075:SF5">
    <property type="entry name" value="ALPHA-1,6-MANNOSYLGLYCOPROTEIN 6-BETA-N-ACETYLGLUCOSAMINYLTRANSFERASE A"/>
    <property type="match status" value="1"/>
</dbReference>
<dbReference type="InterPro" id="IPR052105">
    <property type="entry name" value="MGAT5_Glycosyltransferase"/>
</dbReference>
<dbReference type="EMBL" id="JAGKHQ010000012">
    <property type="protein sequence ID" value="KAG7502642.1"/>
    <property type="molecule type" value="Genomic_DNA"/>
</dbReference>
<dbReference type="InterPro" id="IPR026116">
    <property type="entry name" value="GT18_cat"/>
</dbReference>
<dbReference type="GO" id="GO:0030144">
    <property type="term" value="F:alpha-1,6-mannosylglycoprotein 6-beta-N-acetylglucosaminyltransferase activity"/>
    <property type="evidence" value="ECO:0007669"/>
    <property type="project" value="UniProtKB-EC"/>
</dbReference>
<dbReference type="GO" id="GO:0000139">
    <property type="term" value="C:Golgi membrane"/>
    <property type="evidence" value="ECO:0007669"/>
    <property type="project" value="UniProtKB-SubCell"/>
</dbReference>
<keyword evidence="12" id="KW-0325">Glycoprotein</keyword>
<keyword evidence="5" id="KW-0328">Glycosyltransferase</keyword>
<evidence type="ECO:0000256" key="9">
    <source>
        <dbReference type="ARBA" id="ARBA00022989"/>
    </source>
</evidence>
<feature type="domain" description="Glycosyltransferase family 18 catalytic" evidence="14">
    <location>
        <begin position="114"/>
        <end position="665"/>
    </location>
</feature>
<dbReference type="PANTHER" id="PTHR15075">
    <property type="entry name" value="ALPHA-MANNOSIDE BETA-1,6-N-ACETYLGLUCOSAMINYLTRANSFERASE"/>
    <property type="match status" value="1"/>
</dbReference>
<evidence type="ECO:0000256" key="8">
    <source>
        <dbReference type="ARBA" id="ARBA00022968"/>
    </source>
</evidence>
<evidence type="ECO:0000313" key="16">
    <source>
        <dbReference type="Proteomes" id="UP000693946"/>
    </source>
</evidence>
<evidence type="ECO:0000256" key="5">
    <source>
        <dbReference type="ARBA" id="ARBA00022676"/>
    </source>
</evidence>
<evidence type="ECO:0000259" key="14">
    <source>
        <dbReference type="Pfam" id="PF15024"/>
    </source>
</evidence>
<evidence type="ECO:0000256" key="2">
    <source>
        <dbReference type="ARBA" id="ARBA00004922"/>
    </source>
</evidence>
<evidence type="ECO:0000256" key="10">
    <source>
        <dbReference type="ARBA" id="ARBA00023034"/>
    </source>
</evidence>
<dbReference type="Pfam" id="PF15024">
    <property type="entry name" value="Glyco_transf_18"/>
    <property type="match status" value="1"/>
</dbReference>
<evidence type="ECO:0000256" key="6">
    <source>
        <dbReference type="ARBA" id="ARBA00022679"/>
    </source>
</evidence>
<comment type="caution">
    <text evidence="15">The sequence shown here is derived from an EMBL/GenBank/DDBJ whole genome shotgun (WGS) entry which is preliminary data.</text>
</comment>
<reference evidence="15 16" key="1">
    <citation type="journal article" date="2021" name="Sci. Rep.">
        <title>Chromosome anchoring in Senegalese sole (Solea senegalensis) reveals sex-associated markers and genome rearrangements in flatfish.</title>
        <authorList>
            <person name="Guerrero-Cozar I."/>
            <person name="Gomez-Garrido J."/>
            <person name="Berbel C."/>
            <person name="Martinez-Blanch J.F."/>
            <person name="Alioto T."/>
            <person name="Claros M.G."/>
            <person name="Gagnaire P.A."/>
            <person name="Manchado M."/>
        </authorList>
    </citation>
    <scope>NUCLEOTIDE SEQUENCE [LARGE SCALE GENOMIC DNA]</scope>
    <source>
        <strain evidence="15">Sse05_10M</strain>
    </source>
</reference>
<sequence length="680" mass="76869">MEKSEAKATSLSFSTDYTEELHTVQIKMAAEGKKEQPQAEMIEEKIYQVQLQQVPWMEELLKQQAEKVEKKDGREKSDNHIQEDRHCLLPSMAQYPACISKLKWMSENWETEPCYGRHGVNGSLCSFIIYLSEIESWCPLLPGRLTPSVTEEKSEVGSDPAVIRTSMEDLYPLLENNVQLQWIHQRIKSMADAWVDAGNSLSAKYNLTGRKAKHILLHPGALTDESGFKIPQYASKGGPLGELIQWSDLMATLHVLGHRLHISVSLPQLRILLGIRTDGCPPPPAVEANLIYTDITGLRQFKRILKHSWTIYKCRIRVLDSFGTEPDFNHAVWGRTHNRKSPYGGLHLIPAQFNTMFPHTPDNTFLGFVVQDHLSSKSTAQLNSIRRKNQALIYGKNANFWMGKRAYLDVVHKYFEMHATVADSPRIPRYVKNHGIVKGTELQMLLRQSKVFVGLSFPYEGPSPLEALANGCAFLNPVFDPPLSSLNSHFFKWKPNTREVTSQHPYVEAIGEPYVWMVDMFNTTQVERALNAILSQSIEPYLPYEFTSEGMLQRVNTLIEKQDFCSSTKTWPPLSALQVVMAEVGTSCKQECQAVGLICEPAFFPQINSINALANYGVDCQTIEIADKHLVAPAFDGDKHCVLQLDPLLFSCVRSTPSLVRICPCRDYIKDQIALCKTCI</sequence>
<evidence type="ECO:0000256" key="1">
    <source>
        <dbReference type="ARBA" id="ARBA00004323"/>
    </source>
</evidence>
<evidence type="ECO:0000256" key="12">
    <source>
        <dbReference type="ARBA" id="ARBA00023180"/>
    </source>
</evidence>
<keyword evidence="7" id="KW-0812">Transmembrane</keyword>
<accession>A0AAV6RAV9</accession>
<keyword evidence="8" id="KW-0735">Signal-anchor</keyword>
<evidence type="ECO:0000256" key="13">
    <source>
        <dbReference type="ARBA" id="ARBA00048243"/>
    </source>
</evidence>
<name>A0AAV6RAV9_SOLSE</name>
<protein>
    <recommendedName>
        <fullName evidence="4">alpha-1,6-mannosyl-glycoprotein 6-beta-N-acetylglucosaminyltransferase</fullName>
        <ecNumber evidence="4">2.4.1.155</ecNumber>
    </recommendedName>
</protein>
<comment type="subcellular location">
    <subcellularLocation>
        <location evidence="1">Golgi apparatus membrane</location>
        <topology evidence="1">Single-pass type II membrane protein</topology>
    </subcellularLocation>
</comment>